<evidence type="ECO:0000313" key="2">
    <source>
        <dbReference type="EMBL" id="KAG5552256.1"/>
    </source>
</evidence>
<accession>A0AAV6KI85</accession>
<feature type="region of interest" description="Disordered" evidence="1">
    <location>
        <begin position="17"/>
        <end position="60"/>
    </location>
</feature>
<comment type="caution">
    <text evidence="2">The sequence shown here is derived from an EMBL/GenBank/DDBJ whole genome shotgun (WGS) entry which is preliminary data.</text>
</comment>
<dbReference type="AlphaFoldDB" id="A0AAV6KI85"/>
<organism evidence="2 3">
    <name type="scientific">Rhododendron griersonianum</name>
    <dbReference type="NCBI Taxonomy" id="479676"/>
    <lineage>
        <taxon>Eukaryota</taxon>
        <taxon>Viridiplantae</taxon>
        <taxon>Streptophyta</taxon>
        <taxon>Embryophyta</taxon>
        <taxon>Tracheophyta</taxon>
        <taxon>Spermatophyta</taxon>
        <taxon>Magnoliopsida</taxon>
        <taxon>eudicotyledons</taxon>
        <taxon>Gunneridae</taxon>
        <taxon>Pentapetalae</taxon>
        <taxon>asterids</taxon>
        <taxon>Ericales</taxon>
        <taxon>Ericaceae</taxon>
        <taxon>Ericoideae</taxon>
        <taxon>Rhodoreae</taxon>
        <taxon>Rhododendron</taxon>
    </lineage>
</organism>
<reference evidence="2" key="1">
    <citation type="submission" date="2020-08" db="EMBL/GenBank/DDBJ databases">
        <title>Plant Genome Project.</title>
        <authorList>
            <person name="Zhang R.-G."/>
        </authorList>
    </citation>
    <scope>NUCLEOTIDE SEQUENCE</scope>
    <source>
        <strain evidence="2">WSP0</strain>
        <tissue evidence="2">Leaf</tissue>
    </source>
</reference>
<gene>
    <name evidence="2" type="ORF">RHGRI_010365</name>
</gene>
<protein>
    <recommendedName>
        <fullName evidence="4">CCHC-type domain-containing protein</fullName>
    </recommendedName>
</protein>
<name>A0AAV6KI85_9ERIC</name>
<proteinExistence type="predicted"/>
<dbReference type="Proteomes" id="UP000823749">
    <property type="component" value="Chromosome 4"/>
</dbReference>
<evidence type="ECO:0008006" key="4">
    <source>
        <dbReference type="Google" id="ProtNLM"/>
    </source>
</evidence>
<feature type="compositionally biased region" description="Polar residues" evidence="1">
    <location>
        <begin position="49"/>
        <end position="60"/>
    </location>
</feature>
<keyword evidence="3" id="KW-1185">Reference proteome</keyword>
<evidence type="ECO:0000313" key="3">
    <source>
        <dbReference type="Proteomes" id="UP000823749"/>
    </source>
</evidence>
<dbReference type="EMBL" id="JACTNZ010000004">
    <property type="protein sequence ID" value="KAG5552256.1"/>
    <property type="molecule type" value="Genomic_DNA"/>
</dbReference>
<sequence>MSCSKCLKKGHNLRSCKNAIHPNSKILKKGTPSQAPSGKQRKKKGKSVPPNQNEIVPATQDSVHTMKPGFYTQPAQVFKEPEWGFYTQQSKASSSTINQTKVNDVVV</sequence>
<evidence type="ECO:0000256" key="1">
    <source>
        <dbReference type="SAM" id="MobiDB-lite"/>
    </source>
</evidence>